<dbReference type="PANTHER" id="PTHR35092:SF1">
    <property type="entry name" value="CHLORINASE MJ1651"/>
    <property type="match status" value="1"/>
</dbReference>
<reference evidence="5 6" key="1">
    <citation type="submission" date="2017-10" db="EMBL/GenBank/DDBJ databases">
        <title>Novel microbial diversity and functional potential in the marine mammal oral microbiome.</title>
        <authorList>
            <person name="Dudek N.K."/>
            <person name="Sun C.L."/>
            <person name="Burstein D."/>
            <person name="Kantor R.S."/>
            <person name="Aliaga Goltsman D.S."/>
            <person name="Bik E.M."/>
            <person name="Thomas B.C."/>
            <person name="Banfield J.F."/>
            <person name="Relman D.A."/>
        </authorList>
    </citation>
    <scope>NUCLEOTIDE SEQUENCE [LARGE SCALE GENOMIC DNA]</scope>
    <source>
        <strain evidence="5">DOLJORAL78_47_16</strain>
    </source>
</reference>
<dbReference type="SUPFAM" id="SSF102522">
    <property type="entry name" value="Bacterial fluorinating enzyme, N-terminal domain"/>
    <property type="match status" value="1"/>
</dbReference>
<evidence type="ECO:0000259" key="3">
    <source>
        <dbReference type="Pfam" id="PF01887"/>
    </source>
</evidence>
<organism evidence="5 6">
    <name type="scientific">candidate division KSB3 bacterium</name>
    <dbReference type="NCBI Taxonomy" id="2044937"/>
    <lineage>
        <taxon>Bacteria</taxon>
        <taxon>candidate division KSB3</taxon>
    </lineage>
</organism>
<feature type="domain" description="S-adenosyl-l-methionine hydroxide adenosyltransferase C-terminal" evidence="4">
    <location>
        <begin position="200"/>
        <end position="284"/>
    </location>
</feature>
<dbReference type="EMBL" id="PDSK01000064">
    <property type="protein sequence ID" value="PIE35082.1"/>
    <property type="molecule type" value="Genomic_DNA"/>
</dbReference>
<comment type="similarity">
    <text evidence="2">Belongs to the SAM hydrolase / SAM-dependent halogenase family.</text>
</comment>
<dbReference type="InterPro" id="IPR002747">
    <property type="entry name" value="SAM_OH_AdoTrfase"/>
</dbReference>
<dbReference type="Pfam" id="PF20257">
    <property type="entry name" value="SAM_HAT_C"/>
    <property type="match status" value="1"/>
</dbReference>
<evidence type="ECO:0000259" key="4">
    <source>
        <dbReference type="Pfam" id="PF20257"/>
    </source>
</evidence>
<dbReference type="SUPFAM" id="SSF101852">
    <property type="entry name" value="Bacterial fluorinating enzyme, C-terminal domain"/>
    <property type="match status" value="1"/>
</dbReference>
<evidence type="ECO:0000313" key="6">
    <source>
        <dbReference type="Proteomes" id="UP000230821"/>
    </source>
</evidence>
<evidence type="ECO:0000313" key="5">
    <source>
        <dbReference type="EMBL" id="PIE35082.1"/>
    </source>
</evidence>
<dbReference type="InterPro" id="IPR046469">
    <property type="entry name" value="SAM_HAT_N"/>
</dbReference>
<keyword evidence="1" id="KW-0949">S-adenosyl-L-methionine</keyword>
<dbReference type="Gene3D" id="2.40.30.90">
    <property type="entry name" value="Bacterial fluorinating enzyme like"/>
    <property type="match status" value="1"/>
</dbReference>
<evidence type="ECO:0000256" key="1">
    <source>
        <dbReference type="ARBA" id="ARBA00022691"/>
    </source>
</evidence>
<feature type="domain" description="S-adenosyl-l-methionine hydroxide adenosyltransferase N-terminal" evidence="3">
    <location>
        <begin position="30"/>
        <end position="175"/>
    </location>
</feature>
<dbReference type="Gene3D" id="3.40.50.10790">
    <property type="entry name" value="S-adenosyl-l-methionine hydroxide adenosyltransferase, N-terminal"/>
    <property type="match status" value="1"/>
</dbReference>
<proteinExistence type="inferred from homology"/>
<dbReference type="PIRSF" id="PIRSF006779">
    <property type="entry name" value="UCP006779"/>
    <property type="match status" value="1"/>
</dbReference>
<comment type="caution">
    <text evidence="5">The sequence shown here is derived from an EMBL/GenBank/DDBJ whole genome shotgun (WGS) entry which is preliminary data.</text>
</comment>
<dbReference type="InterPro" id="IPR023228">
    <property type="entry name" value="SAM_OH_AdoTrfase_N_sf"/>
</dbReference>
<gene>
    <name evidence="5" type="ORF">CSA56_05630</name>
</gene>
<accession>A0A2G6KJ78</accession>
<dbReference type="Proteomes" id="UP000230821">
    <property type="component" value="Unassembled WGS sequence"/>
</dbReference>
<dbReference type="Pfam" id="PF01887">
    <property type="entry name" value="SAM_HAT_N"/>
    <property type="match status" value="1"/>
</dbReference>
<dbReference type="InterPro" id="IPR046470">
    <property type="entry name" value="SAM_HAT_C"/>
</dbReference>
<dbReference type="AlphaFoldDB" id="A0A2G6KJ78"/>
<protein>
    <recommendedName>
        <fullName evidence="7">SAM-dependent chlorinase/fluorinase</fullName>
    </recommendedName>
</protein>
<name>A0A2G6KJ78_9BACT</name>
<dbReference type="InterPro" id="IPR023227">
    <property type="entry name" value="SAM_OH_AdoTrfase_C_sf"/>
</dbReference>
<sequence length="291" mass="31947">MNTVCQVEGEGYHRISSRGVDSMPTKKPIITLLTDFGVQDHFVGVMKGVILSIQPEAEIVDISHNAPPHDIFQAAFLLKNYYSYFPSEAIHLIVVDPGVGTQRRPIVTSSEKGIFVAPDNGVLSYLYAEGNVGDVREITADHYFLKPRSGTFDGRDVFAPVAAWLAKGVGLSSFGEPISDYKKFEIPQPSLIQSGAWKCKIIHVDRFGNLISNLGREQFKEMLDASEQRRFAFRVGDHTISKISQTFADGEKDEVIAVFGSSGGLEFCVNQGSASAITDVRAGRDFLVKIV</sequence>
<evidence type="ECO:0000256" key="2">
    <source>
        <dbReference type="ARBA" id="ARBA00024035"/>
    </source>
</evidence>
<dbReference type="PANTHER" id="PTHR35092">
    <property type="entry name" value="CHLORINASE MJ1651"/>
    <property type="match status" value="1"/>
</dbReference>
<evidence type="ECO:0008006" key="7">
    <source>
        <dbReference type="Google" id="ProtNLM"/>
    </source>
</evidence>